<reference evidence="1" key="1">
    <citation type="submission" date="2022-10" db="EMBL/GenBank/DDBJ databases">
        <title>Rhodococcus ferula Z13 complete genome.</title>
        <authorList>
            <person name="Long X."/>
            <person name="Zang M."/>
        </authorList>
    </citation>
    <scope>NUCLEOTIDE SEQUENCE</scope>
    <source>
        <strain evidence="1">Z13</strain>
    </source>
</reference>
<dbReference type="Proteomes" id="UP001156484">
    <property type="component" value="Chromosome"/>
</dbReference>
<accession>A0ACD4DGN5</accession>
<protein>
    <submittedName>
        <fullName evidence="1">Antibiotic biosynthesis monooxygenase</fullName>
    </submittedName>
</protein>
<evidence type="ECO:0000313" key="1">
    <source>
        <dbReference type="EMBL" id="UYP19167.1"/>
    </source>
</evidence>
<proteinExistence type="predicted"/>
<gene>
    <name evidence="1" type="ORF">OED52_00805</name>
</gene>
<keyword evidence="2" id="KW-1185">Reference proteome</keyword>
<keyword evidence="1" id="KW-0503">Monooxygenase</keyword>
<evidence type="ECO:0000313" key="2">
    <source>
        <dbReference type="Proteomes" id="UP001156484"/>
    </source>
</evidence>
<dbReference type="EMBL" id="CP107551">
    <property type="protein sequence ID" value="UYP19167.1"/>
    <property type="molecule type" value="Genomic_DNA"/>
</dbReference>
<sequence length="95" mass="10614">MALTALLELKFRPDSVDQAKKVMSRVLDETRAFDGCEGVEILVDQQDEARWVIVERWRSAEHDAAYRRFRAGEGAVTDLGPLLGGAPALSYYTTL</sequence>
<keyword evidence="1" id="KW-0560">Oxidoreductase</keyword>
<name>A0ACD4DGN5_9NOCA</name>
<organism evidence="1 2">
    <name type="scientific">Rhodococcus sacchari</name>
    <dbReference type="NCBI Taxonomy" id="2962047"/>
    <lineage>
        <taxon>Bacteria</taxon>
        <taxon>Bacillati</taxon>
        <taxon>Actinomycetota</taxon>
        <taxon>Actinomycetes</taxon>
        <taxon>Mycobacteriales</taxon>
        <taxon>Nocardiaceae</taxon>
        <taxon>Rhodococcus</taxon>
    </lineage>
</organism>